<accession>A0A8C6MJ21</accession>
<dbReference type="GeneTree" id="ENSGT00940000168627"/>
<dbReference type="Pfam" id="PF14772">
    <property type="entry name" value="NYD-SP28"/>
    <property type="match status" value="1"/>
</dbReference>
<dbReference type="Ensembl" id="ENSNFUT00015036598.1">
    <property type="protein sequence ID" value="ENSNFUP00015035037.1"/>
    <property type="gene ID" value="ENSNFUG00015017048.1"/>
</dbReference>
<evidence type="ECO:0000256" key="1">
    <source>
        <dbReference type="SAM" id="MobiDB-lite"/>
    </source>
</evidence>
<dbReference type="KEGG" id="nfu:107395848"/>
<dbReference type="EMBL" id="JAAVVJ010000015">
    <property type="protein sequence ID" value="KAF7206872.1"/>
    <property type="molecule type" value="Genomic_DNA"/>
</dbReference>
<reference evidence="4" key="2">
    <citation type="submission" date="2025-05" db="UniProtKB">
        <authorList>
            <consortium name="Ensembl"/>
        </authorList>
    </citation>
    <scope>IDENTIFICATION</scope>
</reference>
<sequence>METDHKPAAAGWQREQRFQVVFFAGGRMPRKVVKRVEMTKEEQLLQLQQKLQADEELAKKKEETLQLFLKDKLQKEKRNTVMNQKKLDDGWRKGLRQLLENELHNDRAVHQQTSERKLDEQNSIIQRLGNSVQEAEHQEIQQQNCYLQHIEHLSARKDKWLKTRKQQREGSLQELQSARISNWMKMSDLQHRASLPLQTNSDQMSRPKDLQTLSSEELFRTLETDIKNLESTMLQNQEVHQHNLFQLDQMDQQFYNDQHQFNADMRKMKRDKRLQLTYQIYSGRMEQALIEPDPAFISTRRTGRWHEVTDQLVRDNQAMKKELIELSIKSDAVTKKLQAIISEGERALLADEMSPKVNISTSPQVCMEAGPVKELWEFEELQQDSNIALLHREVLMNQNLYLIQENKQLELLLSCGTADLTACSVMLQVTRAPTSTGCRQVLHSHGRSCPKPPVGPEETELGSKPHQII</sequence>
<dbReference type="OMA" id="KINQKCR"/>
<evidence type="ECO:0000259" key="2">
    <source>
        <dbReference type="Pfam" id="PF14772"/>
    </source>
</evidence>
<evidence type="ECO:0000313" key="5">
    <source>
        <dbReference type="Proteomes" id="UP000694548"/>
    </source>
</evidence>
<dbReference type="GeneID" id="107395848"/>
<gene>
    <name evidence="3 4" type="primary">ccdc65</name>
    <name evidence="3" type="ORF">G4P62_018126</name>
</gene>
<keyword evidence="5" id="KW-1185">Reference proteome</keyword>
<dbReference type="AlphaFoldDB" id="A0A8C6MJ21"/>
<dbReference type="Proteomes" id="UP000822369">
    <property type="component" value="Chromosome 15"/>
</dbReference>
<evidence type="ECO:0000313" key="4">
    <source>
        <dbReference type="Ensembl" id="ENSNFUP00015035037.1"/>
    </source>
</evidence>
<feature type="domain" description="Dynein regulatory complex protein 1/2 N-terminal" evidence="2">
    <location>
        <begin position="51"/>
        <end position="142"/>
    </location>
</feature>
<evidence type="ECO:0000313" key="3">
    <source>
        <dbReference type="EMBL" id="KAF7206872.1"/>
    </source>
</evidence>
<dbReference type="InterPro" id="IPR039505">
    <property type="entry name" value="DRC1/2_N"/>
</dbReference>
<feature type="region of interest" description="Disordered" evidence="1">
    <location>
        <begin position="443"/>
        <end position="469"/>
    </location>
</feature>
<protein>
    <submittedName>
        <fullName evidence="3">Coiled-coil domain containing 65</fullName>
    </submittedName>
</protein>
<dbReference type="CTD" id="85478"/>
<name>A0A8C6MJ21_NOTFU</name>
<proteinExistence type="predicted"/>
<dbReference type="OrthoDB" id="7760980at2759"/>
<reference evidence="3" key="1">
    <citation type="submission" date="2020-03" db="EMBL/GenBank/DDBJ databases">
        <title>Intra-Species Differences in Population Size shape Life History and Genome Evolution.</title>
        <authorList>
            <person name="Willemsen D."/>
            <person name="Cui R."/>
            <person name="Valenzano D.R."/>
        </authorList>
    </citation>
    <scope>NUCLEOTIDE SEQUENCE</scope>
    <source>
        <strain evidence="3">GRZ</strain>
        <tissue evidence="3">Whole</tissue>
    </source>
</reference>
<organism evidence="4 5">
    <name type="scientific">Nothobranchius furzeri</name>
    <name type="common">Turquoise killifish</name>
    <dbReference type="NCBI Taxonomy" id="105023"/>
    <lineage>
        <taxon>Eukaryota</taxon>
        <taxon>Metazoa</taxon>
        <taxon>Chordata</taxon>
        <taxon>Craniata</taxon>
        <taxon>Vertebrata</taxon>
        <taxon>Euteleostomi</taxon>
        <taxon>Actinopterygii</taxon>
        <taxon>Neopterygii</taxon>
        <taxon>Teleostei</taxon>
        <taxon>Neoteleostei</taxon>
        <taxon>Acanthomorphata</taxon>
        <taxon>Ovalentaria</taxon>
        <taxon>Atherinomorphae</taxon>
        <taxon>Cyprinodontiformes</taxon>
        <taxon>Nothobranchiidae</taxon>
        <taxon>Nothobranchius</taxon>
    </lineage>
</organism>
<dbReference type="RefSeq" id="XP_015830809.3">
    <property type="nucleotide sequence ID" value="XM_015975323.3"/>
</dbReference>
<dbReference type="Proteomes" id="UP000694548">
    <property type="component" value="Unassembled WGS sequence"/>
</dbReference>